<organism evidence="2">
    <name type="scientific">marine sediment metagenome</name>
    <dbReference type="NCBI Taxonomy" id="412755"/>
    <lineage>
        <taxon>unclassified sequences</taxon>
        <taxon>metagenomes</taxon>
        <taxon>ecological metagenomes</taxon>
    </lineage>
</organism>
<dbReference type="InterPro" id="IPR010766">
    <property type="entry name" value="DRTGG"/>
</dbReference>
<gene>
    <name evidence="2" type="ORF">LCGC14_0015020</name>
</gene>
<comment type="caution">
    <text evidence="2">The sequence shown here is derived from an EMBL/GenBank/DDBJ whole genome shotgun (WGS) entry which is preliminary data.</text>
</comment>
<evidence type="ECO:0000313" key="2">
    <source>
        <dbReference type="EMBL" id="KKO11027.1"/>
    </source>
</evidence>
<sequence>MILKDIQRELDADLLVGQDNLDLAIEMACGADLLSDVLAFAKSGALLLTGLTHPQVVRTTEIAEIKAVCFVRGKRPLPETLALAEEMGLPVLCTALPMYEACGRLYRLGLPGCSQAGEDR</sequence>
<reference evidence="2" key="1">
    <citation type="journal article" date="2015" name="Nature">
        <title>Complex archaea that bridge the gap between prokaryotes and eukaryotes.</title>
        <authorList>
            <person name="Spang A."/>
            <person name="Saw J.H."/>
            <person name="Jorgensen S.L."/>
            <person name="Zaremba-Niedzwiedzka K."/>
            <person name="Martijn J."/>
            <person name="Lind A.E."/>
            <person name="van Eijk R."/>
            <person name="Schleper C."/>
            <person name="Guy L."/>
            <person name="Ettema T.J."/>
        </authorList>
    </citation>
    <scope>NUCLEOTIDE SEQUENCE</scope>
</reference>
<evidence type="ECO:0000259" key="1">
    <source>
        <dbReference type="Pfam" id="PF07085"/>
    </source>
</evidence>
<proteinExistence type="predicted"/>
<dbReference type="Pfam" id="PF07085">
    <property type="entry name" value="DRTGG"/>
    <property type="match status" value="1"/>
</dbReference>
<protein>
    <recommendedName>
        <fullName evidence="1">DRTGG domain-containing protein</fullName>
    </recommendedName>
</protein>
<dbReference type="AlphaFoldDB" id="A0A0F9YFT1"/>
<dbReference type="SUPFAM" id="SSF75138">
    <property type="entry name" value="HprK N-terminal domain-like"/>
    <property type="match status" value="1"/>
</dbReference>
<name>A0A0F9YFT1_9ZZZZ</name>
<dbReference type="EMBL" id="LAZR01000003">
    <property type="protein sequence ID" value="KKO11027.1"/>
    <property type="molecule type" value="Genomic_DNA"/>
</dbReference>
<dbReference type="InterPro" id="IPR028979">
    <property type="entry name" value="Ser_kin/Pase_Hpr-like_N_sf"/>
</dbReference>
<accession>A0A0F9YFT1</accession>
<feature type="domain" description="DRTGG" evidence="1">
    <location>
        <begin position="5"/>
        <end position="105"/>
    </location>
</feature>
<dbReference type="Gene3D" id="3.40.1390.20">
    <property type="entry name" value="HprK N-terminal domain-like"/>
    <property type="match status" value="1"/>
</dbReference>